<dbReference type="EMBL" id="BMVN01000072">
    <property type="protein sequence ID" value="GHA69980.1"/>
    <property type="molecule type" value="Genomic_DNA"/>
</dbReference>
<gene>
    <name evidence="1" type="ORF">GCM10010345_86760</name>
</gene>
<reference evidence="2" key="1">
    <citation type="journal article" date="2019" name="Int. J. Syst. Evol. Microbiol.">
        <title>The Global Catalogue of Microorganisms (GCM) 10K type strain sequencing project: providing services to taxonomists for standard genome sequencing and annotation.</title>
        <authorList>
            <consortium name="The Broad Institute Genomics Platform"/>
            <consortium name="The Broad Institute Genome Sequencing Center for Infectious Disease"/>
            <person name="Wu L."/>
            <person name="Ma J."/>
        </authorList>
    </citation>
    <scope>NUCLEOTIDE SEQUENCE [LARGE SCALE GENOMIC DNA]</scope>
    <source>
        <strain evidence="2">JCM 4733</strain>
    </source>
</reference>
<evidence type="ECO:0000313" key="2">
    <source>
        <dbReference type="Proteomes" id="UP000653644"/>
    </source>
</evidence>
<keyword evidence="2" id="KW-1185">Reference proteome</keyword>
<evidence type="ECO:0008006" key="3">
    <source>
        <dbReference type="Google" id="ProtNLM"/>
    </source>
</evidence>
<dbReference type="RefSeq" id="WP_189894725.1">
    <property type="nucleotide sequence ID" value="NZ_BMVN01000072.1"/>
</dbReference>
<dbReference type="Proteomes" id="UP000653644">
    <property type="component" value="Unassembled WGS sequence"/>
</dbReference>
<accession>A0ABQ3D9W1</accession>
<name>A0ABQ3D9W1_9ACTN</name>
<organism evidence="1 2">
    <name type="scientific">Streptomyces canarius</name>
    <dbReference type="NCBI Taxonomy" id="285453"/>
    <lineage>
        <taxon>Bacteria</taxon>
        <taxon>Bacillati</taxon>
        <taxon>Actinomycetota</taxon>
        <taxon>Actinomycetes</taxon>
        <taxon>Kitasatosporales</taxon>
        <taxon>Streptomycetaceae</taxon>
        <taxon>Streptomyces</taxon>
    </lineage>
</organism>
<proteinExistence type="predicted"/>
<protein>
    <recommendedName>
        <fullName evidence="3">Tn3 transposase DDE domain-containing protein</fullName>
    </recommendedName>
</protein>
<comment type="caution">
    <text evidence="1">The sequence shown here is derived from an EMBL/GenBank/DDBJ whole genome shotgun (WGS) entry which is preliminary data.</text>
</comment>
<evidence type="ECO:0000313" key="1">
    <source>
        <dbReference type="EMBL" id="GHA69980.1"/>
    </source>
</evidence>
<sequence length="79" mass="8929">MAAGRGDLAIHDRRTHSGPRTLGITLSHALGRNSRYSRYIEAIEQHLADAPAQIRNWTARDMDTTLYWLNHPTNTTTNT</sequence>